<protein>
    <submittedName>
        <fullName evidence="1">Uncharacterized protein</fullName>
    </submittedName>
</protein>
<accession>A0A1F5H1Z1</accession>
<organism evidence="1 2">
    <name type="scientific">Candidatus Curtissbacteria bacterium RIFCSPHIGHO2_12_41_11</name>
    <dbReference type="NCBI Taxonomy" id="1797718"/>
    <lineage>
        <taxon>Bacteria</taxon>
        <taxon>Candidatus Curtissiibacteriota</taxon>
    </lineage>
</organism>
<name>A0A1F5H1Z1_9BACT</name>
<sequence>MVERLRVTSPSEQDVSSNGDGQVLFKIGDLPRTRRHFLRSLFASPLDLPFDLWGLGIDLQRGGLAFLRDRFDNHLSTEGIPRGHDQPTILATGLLGSKWSLEPMGNWLSGLDYDVYYAEYPYGVNREEIKKREQILLKKTREVFRATGKRVNWWLWSKATLEALMAALEHPQQVKKMVNHMDLVGIPVKCRLNSAVGLIYLAISNGDDFRLRAKYGDEVEVRVPEGVGYTIIESENNEVCQFDNGKFQGTYFVNTGHSALGVHPKVKIITAFSLAGREVSQEMIDRLAA</sequence>
<dbReference type="Gene3D" id="3.40.50.1820">
    <property type="entry name" value="alpha/beta hydrolase"/>
    <property type="match status" value="1"/>
</dbReference>
<proteinExistence type="predicted"/>
<dbReference type="Proteomes" id="UP000178393">
    <property type="component" value="Unassembled WGS sequence"/>
</dbReference>
<comment type="caution">
    <text evidence="1">The sequence shown here is derived from an EMBL/GenBank/DDBJ whole genome shotgun (WGS) entry which is preliminary data.</text>
</comment>
<dbReference type="EMBL" id="MFBH01000052">
    <property type="protein sequence ID" value="OGD98166.1"/>
    <property type="molecule type" value="Genomic_DNA"/>
</dbReference>
<dbReference type="InterPro" id="IPR029058">
    <property type="entry name" value="AB_hydrolase_fold"/>
</dbReference>
<evidence type="ECO:0000313" key="1">
    <source>
        <dbReference type="EMBL" id="OGD98166.1"/>
    </source>
</evidence>
<reference evidence="1 2" key="1">
    <citation type="journal article" date="2016" name="Nat. Commun.">
        <title>Thousands of microbial genomes shed light on interconnected biogeochemical processes in an aquifer system.</title>
        <authorList>
            <person name="Anantharaman K."/>
            <person name="Brown C.T."/>
            <person name="Hug L.A."/>
            <person name="Sharon I."/>
            <person name="Castelle C.J."/>
            <person name="Probst A.J."/>
            <person name="Thomas B.C."/>
            <person name="Singh A."/>
            <person name="Wilkins M.J."/>
            <person name="Karaoz U."/>
            <person name="Brodie E.L."/>
            <person name="Williams K.H."/>
            <person name="Hubbard S.S."/>
            <person name="Banfield J.F."/>
        </authorList>
    </citation>
    <scope>NUCLEOTIDE SEQUENCE [LARGE SCALE GENOMIC DNA]</scope>
</reference>
<gene>
    <name evidence="1" type="ORF">A2W45_01835</name>
</gene>
<evidence type="ECO:0000313" key="2">
    <source>
        <dbReference type="Proteomes" id="UP000178393"/>
    </source>
</evidence>
<dbReference type="SUPFAM" id="SSF53474">
    <property type="entry name" value="alpha/beta-Hydrolases"/>
    <property type="match status" value="1"/>
</dbReference>
<dbReference type="AlphaFoldDB" id="A0A1F5H1Z1"/>